<keyword evidence="12 16" id="KW-0472">Membrane</keyword>
<evidence type="ECO:0000256" key="4">
    <source>
        <dbReference type="ARBA" id="ARBA00022568"/>
    </source>
</evidence>
<evidence type="ECO:0000256" key="12">
    <source>
        <dbReference type="ARBA" id="ARBA00023136"/>
    </source>
</evidence>
<gene>
    <name evidence="17" type="ORF">DSTB1V02_LOCUS5144</name>
</gene>
<reference evidence="17" key="1">
    <citation type="submission" date="2020-11" db="EMBL/GenBank/DDBJ databases">
        <authorList>
            <person name="Tran Van P."/>
        </authorList>
    </citation>
    <scope>NUCLEOTIDE SEQUENCE</scope>
</reference>
<evidence type="ECO:0000256" key="5">
    <source>
        <dbReference type="ARBA" id="ARBA00022673"/>
    </source>
</evidence>
<comment type="subcellular location">
    <subcellularLocation>
        <location evidence="1">Endoplasmic reticulum membrane</location>
        <topology evidence="1">Multi-pass membrane protein</topology>
    </subcellularLocation>
</comment>
<keyword evidence="7" id="KW-0256">Endoplasmic reticulum</keyword>
<evidence type="ECO:0000256" key="6">
    <source>
        <dbReference type="ARBA" id="ARBA00022692"/>
    </source>
</evidence>
<dbReference type="Proteomes" id="UP000677054">
    <property type="component" value="Unassembled WGS sequence"/>
</dbReference>
<dbReference type="GO" id="GO:0005789">
    <property type="term" value="C:endoplasmic reticulum membrane"/>
    <property type="evidence" value="ECO:0007669"/>
    <property type="project" value="UniProtKB-SubCell"/>
</dbReference>
<name>A0A7R9A6D2_9CRUS</name>
<dbReference type="PANTHER" id="PTHR20917:SF0">
    <property type="entry name" value="CALCIUM LOAD-ACTIVATED CALCIUM CHANNEL"/>
    <property type="match status" value="1"/>
</dbReference>
<dbReference type="SMART" id="SM01415">
    <property type="entry name" value="DUF106"/>
    <property type="match status" value="1"/>
</dbReference>
<dbReference type="Pfam" id="PF01956">
    <property type="entry name" value="EMC3_TMCO1"/>
    <property type="match status" value="1"/>
</dbReference>
<proteinExistence type="inferred from homology"/>
<sequence>MWVDSVLVLLISIGTALLGELLTWGLVYRTEKYQKLKAEVDRQSKRLERKREAHGEMVDRQVKKKMEREEERLKANSRDLQFVKMKSMMAIGFVFTALLSTFNSIFEGRVVAKLPFVPISWLQGISHRNLMGQDPTDCSFLFLYILCTMFVRQNIQKLLGFAPSRAASKQGYSFLSSQQLQSSVKCWIQEEPREMTAMLPDTRYLYNMVGLVTDIIVPCKAILMFQPYNDMVGERALLFSNKLIVNESYLPEFTSITPYVNIGDEIGFDCHRLDEEGPDHCGWYVMKAWYGDRPSAASITGNLGYLTLEDSGLLPARKTELQSMTGMVAELAPRKGVITFETIAGSERVFFLASKVYLYGKRLPTKQHLSGFLHEGDIVQFDASPMLEGMQNMEDESCTWFAKLVWKGKRPLSFVAPETKILIQDPNRRGADESESESDSDELRPDRTTTSLSFLFSSNKWGSRPAEGYGIVQAANSELGILLFQLTERLYETVLFRRRDAFLFDQRLAGKNLAEVFRPGYRVSFEAVKAPLDHPCKWIATKVWFDDE</sequence>
<organism evidence="17">
    <name type="scientific">Darwinula stevensoni</name>
    <dbReference type="NCBI Taxonomy" id="69355"/>
    <lineage>
        <taxon>Eukaryota</taxon>
        <taxon>Metazoa</taxon>
        <taxon>Ecdysozoa</taxon>
        <taxon>Arthropoda</taxon>
        <taxon>Crustacea</taxon>
        <taxon>Oligostraca</taxon>
        <taxon>Ostracoda</taxon>
        <taxon>Podocopa</taxon>
        <taxon>Podocopida</taxon>
        <taxon>Darwinulocopina</taxon>
        <taxon>Darwinuloidea</taxon>
        <taxon>Darwinulidae</taxon>
        <taxon>Darwinula</taxon>
    </lineage>
</organism>
<keyword evidence="6 16" id="KW-0812">Transmembrane</keyword>
<evidence type="ECO:0000256" key="13">
    <source>
        <dbReference type="ARBA" id="ARBA00023303"/>
    </source>
</evidence>
<keyword evidence="9 16" id="KW-1133">Transmembrane helix</keyword>
<dbReference type="GO" id="GO:0032469">
    <property type="term" value="P:endoplasmic reticulum calcium ion homeostasis"/>
    <property type="evidence" value="ECO:0007669"/>
    <property type="project" value="InterPro"/>
</dbReference>
<feature type="coiled-coil region" evidence="14">
    <location>
        <begin position="30"/>
        <end position="86"/>
    </location>
</feature>
<evidence type="ECO:0000256" key="14">
    <source>
        <dbReference type="SAM" id="Coils"/>
    </source>
</evidence>
<evidence type="ECO:0000256" key="11">
    <source>
        <dbReference type="ARBA" id="ARBA00023065"/>
    </source>
</evidence>
<dbReference type="InterPro" id="IPR002809">
    <property type="entry name" value="EMC3/TMCO1"/>
</dbReference>
<evidence type="ECO:0000256" key="16">
    <source>
        <dbReference type="SAM" id="Phobius"/>
    </source>
</evidence>
<evidence type="ECO:0000256" key="10">
    <source>
        <dbReference type="ARBA" id="ARBA00023054"/>
    </source>
</evidence>
<keyword evidence="3" id="KW-0813">Transport</keyword>
<evidence type="ECO:0000256" key="1">
    <source>
        <dbReference type="ARBA" id="ARBA00004477"/>
    </source>
</evidence>
<dbReference type="GO" id="GO:0005262">
    <property type="term" value="F:calcium channel activity"/>
    <property type="evidence" value="ECO:0007669"/>
    <property type="project" value="UniProtKB-KW"/>
</dbReference>
<keyword evidence="18" id="KW-1185">Reference proteome</keyword>
<keyword evidence="8" id="KW-0106">Calcium</keyword>
<keyword evidence="11" id="KW-0406">Ion transport</keyword>
<dbReference type="AlphaFoldDB" id="A0A7R9A6D2"/>
<evidence type="ECO:0000256" key="3">
    <source>
        <dbReference type="ARBA" id="ARBA00022448"/>
    </source>
</evidence>
<dbReference type="EMBL" id="LR900338">
    <property type="protein sequence ID" value="CAD7245270.1"/>
    <property type="molecule type" value="Genomic_DNA"/>
</dbReference>
<feature type="transmembrane region" description="Helical" evidence="16">
    <location>
        <begin position="6"/>
        <end position="27"/>
    </location>
</feature>
<evidence type="ECO:0000256" key="8">
    <source>
        <dbReference type="ARBA" id="ARBA00022837"/>
    </source>
</evidence>
<keyword evidence="10 14" id="KW-0175">Coiled coil</keyword>
<evidence type="ECO:0000256" key="2">
    <source>
        <dbReference type="ARBA" id="ARBA00006537"/>
    </source>
</evidence>
<comment type="similarity">
    <text evidence="2">Belongs to the TMCO1 family.</text>
</comment>
<keyword evidence="5" id="KW-0107">Calcium channel</keyword>
<evidence type="ECO:0000256" key="15">
    <source>
        <dbReference type="SAM" id="MobiDB-lite"/>
    </source>
</evidence>
<evidence type="ECO:0000256" key="7">
    <source>
        <dbReference type="ARBA" id="ARBA00022824"/>
    </source>
</evidence>
<evidence type="ECO:0000313" key="17">
    <source>
        <dbReference type="EMBL" id="CAD7245270.1"/>
    </source>
</evidence>
<keyword evidence="4" id="KW-0109">Calcium transport</keyword>
<dbReference type="EMBL" id="CAJPEV010000821">
    <property type="protein sequence ID" value="CAG0888829.1"/>
    <property type="molecule type" value="Genomic_DNA"/>
</dbReference>
<feature type="region of interest" description="Disordered" evidence="15">
    <location>
        <begin position="425"/>
        <end position="447"/>
    </location>
</feature>
<evidence type="ECO:0000313" key="18">
    <source>
        <dbReference type="Proteomes" id="UP000677054"/>
    </source>
</evidence>
<accession>A0A7R9A6D2</accession>
<feature type="transmembrane region" description="Helical" evidence="16">
    <location>
        <begin position="88"/>
        <end position="106"/>
    </location>
</feature>
<dbReference type="PANTHER" id="PTHR20917">
    <property type="entry name" value="PNAS-RELATED"/>
    <property type="match status" value="1"/>
</dbReference>
<keyword evidence="13" id="KW-0407">Ion channel</keyword>
<dbReference type="InterPro" id="IPR008559">
    <property type="entry name" value="TMCO1"/>
</dbReference>
<evidence type="ECO:0008006" key="19">
    <source>
        <dbReference type="Google" id="ProtNLM"/>
    </source>
</evidence>
<dbReference type="OrthoDB" id="342726at2759"/>
<evidence type="ECO:0000256" key="9">
    <source>
        <dbReference type="ARBA" id="ARBA00022989"/>
    </source>
</evidence>
<protein>
    <recommendedName>
        <fullName evidence="19">Calcium load-activated calcium channel</fullName>
    </recommendedName>
</protein>